<feature type="region of interest" description="Adenylyl transferase" evidence="7">
    <location>
        <begin position="418"/>
        <end position="904"/>
    </location>
</feature>
<evidence type="ECO:0000256" key="2">
    <source>
        <dbReference type="ARBA" id="ARBA00022695"/>
    </source>
</evidence>
<gene>
    <name evidence="7" type="primary">glnE</name>
    <name evidence="10" type="ORF">CWI83_00200</name>
</gene>
<dbReference type="GO" id="GO:0005524">
    <property type="term" value="F:ATP binding"/>
    <property type="evidence" value="ECO:0007669"/>
    <property type="project" value="UniProtKB-UniRule"/>
</dbReference>
<name>A0A432ZM70_9GAMM</name>
<feature type="domain" description="PII-uridylyltransferase/Glutamine-synthetase adenylyltransferase" evidence="9">
    <location>
        <begin position="801"/>
        <end position="878"/>
    </location>
</feature>
<dbReference type="NCBIfam" id="NF008292">
    <property type="entry name" value="PRK11072.1"/>
    <property type="match status" value="1"/>
</dbReference>
<feature type="domain" description="Glutamate-ammonia ligase adenylyltransferase repeated" evidence="8">
    <location>
        <begin position="520"/>
        <end position="770"/>
    </location>
</feature>
<proteinExistence type="inferred from homology"/>
<evidence type="ECO:0000313" key="11">
    <source>
        <dbReference type="Proteomes" id="UP000288279"/>
    </source>
</evidence>
<reference evidence="10 11" key="1">
    <citation type="journal article" date="2011" name="Front. Microbiol.">
        <title>Genomic signatures of strain selection and enhancement in Bacillus atrophaeus var. globigii, a historical biowarfare simulant.</title>
        <authorList>
            <person name="Gibbons H.S."/>
            <person name="Broomall S.M."/>
            <person name="McNew L.A."/>
            <person name="Daligault H."/>
            <person name="Chapman C."/>
            <person name="Bruce D."/>
            <person name="Karavis M."/>
            <person name="Krepps M."/>
            <person name="McGregor P.A."/>
            <person name="Hong C."/>
            <person name="Park K.H."/>
            <person name="Akmal A."/>
            <person name="Feldman A."/>
            <person name="Lin J.S."/>
            <person name="Chang W.E."/>
            <person name="Higgs B.W."/>
            <person name="Demirev P."/>
            <person name="Lindquist J."/>
            <person name="Liem A."/>
            <person name="Fochler E."/>
            <person name="Read T.D."/>
            <person name="Tapia R."/>
            <person name="Johnson S."/>
            <person name="Bishop-Lilly K.A."/>
            <person name="Detter C."/>
            <person name="Han C."/>
            <person name="Sozhamannan S."/>
            <person name="Rosenzweig C.N."/>
            <person name="Skowronski E.W."/>
        </authorList>
    </citation>
    <scope>NUCLEOTIDE SEQUENCE [LARGE SCALE GENOMIC DNA]</scope>
    <source>
        <strain evidence="10 11">PIT1</strain>
    </source>
</reference>
<dbReference type="PANTHER" id="PTHR30621">
    <property type="entry name" value="GLUTAMINE SYNTHETASE ADENYLYLTRANSFERASE"/>
    <property type="match status" value="1"/>
</dbReference>
<comment type="cofactor">
    <cofactor evidence="7">
        <name>Mg(2+)</name>
        <dbReference type="ChEBI" id="CHEBI:18420"/>
    </cofactor>
</comment>
<dbReference type="GO" id="GO:0000820">
    <property type="term" value="P:regulation of glutamine family amino acid metabolic process"/>
    <property type="evidence" value="ECO:0007669"/>
    <property type="project" value="UniProtKB-UniRule"/>
</dbReference>
<sequence>MSAKQQVCDYSTFIASVAASDDQFNTWLQQPQLTLPELAEYSDTLLQKMRGCDSEEAAAACLRQYRQRWLAQLASLDIVNEISVKQMLQRLSSLADLFISASYEWLYPRFCARYGTPRDSAGEPQPLLIVGMGKLGGRELNFSSDIDLMFTFPANGETDHPRKPIENTVFFTKLGQALIRLLDEITVLGRVYRVDMRLRPFGQSGPLVVSLAAFEQYYQAQGRDWERYAMVKARLIGASAAWQASFQNLIRPFVYRRYIDFSAIDALRKMKALIQQEGRRQALSNDIKLGPGGIREVEFIAQVFQLIRGGQQRSLQTSSLYQAYRAIAELGLLTPDDVDQLLSNYEFLRKLEHLLQERADEQTQRLPDCPQQQSQLAQIYQLDWPQLHAKIRSVMAEIHAQFNKVIGTQADDEESSLQILWQELVDESAVFEVLAEYGLDKHRAEQIWREIQQFRAEATRRPSGPRGRSALARLLPSLLEQLLPWADAEVVLQRILTILRSILSRTAYVELLVENKGACQQLLKLCRASQWVTDQLARYPLLLDELIDPQLLHQVPDLAEYPQLVRDYLIRIPEADLEAQMNALRQARKGLQLKIAAADISGSLPLMQVSDHLSRLAETILSEVIQQAWLQVTEKHGAPAGCNRQHTGLGVVAYGKLGGLELSYDSDLDLVFLTDSDYKGLTNGRKPIEVQQFYLRLVQRILHLFTTQTTVGSLYEVDIRLRPSGKAGLLISRVDTFADYLRDEAWTWESQALVRARPVFGEVGLRKQIEHVRTQQLTQPRVSDELRTEIIAMRDKMRAHQASDSLKHAPGGIVDLEFLVQFLVLNYAHQYPQLQTYTDNIRILEQAAEVGLITAEQSEQLRDSYLCLRQRIHRHALDGETARLDAETQAAREYVQQIWQQWLG</sequence>
<dbReference type="GO" id="GO:0000287">
    <property type="term" value="F:magnesium ion binding"/>
    <property type="evidence" value="ECO:0007669"/>
    <property type="project" value="UniProtKB-UniRule"/>
</dbReference>
<comment type="catalytic activity">
    <reaction evidence="7">
        <text>[glutamine synthetase]-O(4)-(5'-adenylyl)-L-tyrosine + phosphate = [glutamine synthetase]-L-tyrosine + ADP</text>
        <dbReference type="Rhea" id="RHEA:43716"/>
        <dbReference type="Rhea" id="RHEA-COMP:10660"/>
        <dbReference type="Rhea" id="RHEA-COMP:10661"/>
        <dbReference type="ChEBI" id="CHEBI:43474"/>
        <dbReference type="ChEBI" id="CHEBI:46858"/>
        <dbReference type="ChEBI" id="CHEBI:83624"/>
        <dbReference type="ChEBI" id="CHEBI:456216"/>
        <dbReference type="EC" id="2.7.7.89"/>
    </reaction>
</comment>
<dbReference type="Proteomes" id="UP000288279">
    <property type="component" value="Unassembled WGS sequence"/>
</dbReference>
<dbReference type="Gene3D" id="3.30.460.10">
    <property type="entry name" value="Beta Polymerase, domain 2"/>
    <property type="match status" value="2"/>
</dbReference>
<dbReference type="GO" id="GO:0016874">
    <property type="term" value="F:ligase activity"/>
    <property type="evidence" value="ECO:0007669"/>
    <property type="project" value="UniProtKB-KW"/>
</dbReference>
<keyword evidence="2 7" id="KW-0548">Nucleotidyltransferase</keyword>
<dbReference type="InterPro" id="IPR013546">
    <property type="entry name" value="PII_UdlTrfase/GS_AdlTrfase"/>
</dbReference>
<feature type="domain" description="PII-uridylyltransferase/Glutamine-synthetase adenylyltransferase" evidence="9">
    <location>
        <begin position="268"/>
        <end position="405"/>
    </location>
</feature>
<keyword evidence="5 7" id="KW-0460">Magnesium</keyword>
<evidence type="ECO:0000256" key="3">
    <source>
        <dbReference type="ARBA" id="ARBA00022741"/>
    </source>
</evidence>
<dbReference type="InterPro" id="IPR005190">
    <property type="entry name" value="GlnE_rpt_dom"/>
</dbReference>
<dbReference type="Pfam" id="PF03710">
    <property type="entry name" value="GlnE"/>
    <property type="match status" value="2"/>
</dbReference>
<keyword evidence="6 7" id="KW-0511">Multifunctional enzyme</keyword>
<dbReference type="InterPro" id="IPR023057">
    <property type="entry name" value="GlnE"/>
</dbReference>
<evidence type="ECO:0000256" key="4">
    <source>
        <dbReference type="ARBA" id="ARBA00022840"/>
    </source>
</evidence>
<dbReference type="EC" id="2.7.7.89" evidence="7"/>
<dbReference type="GO" id="GO:0005829">
    <property type="term" value="C:cytosol"/>
    <property type="evidence" value="ECO:0007669"/>
    <property type="project" value="TreeGrafter"/>
</dbReference>
<comment type="function">
    <text evidence="7">Involved in the regulation of glutamine synthetase GlnA, a key enzyme in the process to assimilate ammonia. When cellular nitrogen levels are high, the C-terminal adenylyl transferase (AT) inactivates GlnA by covalent transfer of an adenylyl group from ATP to specific tyrosine residue of GlnA, thus reducing its activity. Conversely, when nitrogen levels are low, the N-terminal adenylyl removase (AR) activates GlnA by removing the adenylyl group by phosphorolysis, increasing its activity. The regulatory region of GlnE binds the signal transduction protein PII (GlnB) which indicates the nitrogen status of the cell.</text>
</comment>
<keyword evidence="3 7" id="KW-0547">Nucleotide-binding</keyword>
<dbReference type="SUPFAM" id="SSF81301">
    <property type="entry name" value="Nucleotidyltransferase"/>
    <property type="match status" value="2"/>
</dbReference>
<dbReference type="OrthoDB" id="9759366at2"/>
<comment type="caution">
    <text evidence="10">The sequence shown here is derived from an EMBL/GenBank/DDBJ whole genome shotgun (WGS) entry which is preliminary data.</text>
</comment>
<dbReference type="InterPro" id="IPR043519">
    <property type="entry name" value="NT_sf"/>
</dbReference>
<organism evidence="10 11">
    <name type="scientific">Pseudidiomarina taiwanensis</name>
    <dbReference type="NCBI Taxonomy" id="337250"/>
    <lineage>
        <taxon>Bacteria</taxon>
        <taxon>Pseudomonadati</taxon>
        <taxon>Pseudomonadota</taxon>
        <taxon>Gammaproteobacteria</taxon>
        <taxon>Alteromonadales</taxon>
        <taxon>Idiomarinaceae</taxon>
        <taxon>Pseudidiomarina</taxon>
    </lineage>
</organism>
<evidence type="ECO:0000256" key="7">
    <source>
        <dbReference type="HAMAP-Rule" id="MF_00802"/>
    </source>
</evidence>
<feature type="domain" description="Glutamate-ammonia ligase adenylyltransferase repeated" evidence="8">
    <location>
        <begin position="6"/>
        <end position="248"/>
    </location>
</feature>
<dbReference type="FunFam" id="1.20.120.330:FF:000005">
    <property type="entry name" value="Bifunctional glutamine synthetase adenylyltransferase/adenylyl-removing enzyme"/>
    <property type="match status" value="1"/>
</dbReference>
<keyword evidence="10" id="KW-0436">Ligase</keyword>
<comment type="similarity">
    <text evidence="7">Belongs to the GlnE family.</text>
</comment>
<evidence type="ECO:0000256" key="5">
    <source>
        <dbReference type="ARBA" id="ARBA00022842"/>
    </source>
</evidence>
<dbReference type="Gene3D" id="1.20.120.330">
    <property type="entry name" value="Nucleotidyltransferases domain 2"/>
    <property type="match status" value="2"/>
</dbReference>
<dbReference type="Pfam" id="PF08335">
    <property type="entry name" value="GlnD_UR_UTase"/>
    <property type="match status" value="2"/>
</dbReference>
<dbReference type="PANTHER" id="PTHR30621:SF0">
    <property type="entry name" value="BIFUNCTIONAL GLUTAMINE SYNTHETASE ADENYLYLTRANSFERASE_ADENYLYL-REMOVING ENZYME"/>
    <property type="match status" value="1"/>
</dbReference>
<protein>
    <recommendedName>
        <fullName evidence="7">Bifunctional glutamine synthetase adenylyltransferase/adenylyl-removing enzyme</fullName>
    </recommendedName>
    <alternativeName>
        <fullName evidence="7">ATP:glutamine synthetase adenylyltransferase</fullName>
    </alternativeName>
    <alternativeName>
        <fullName evidence="7">ATase</fullName>
    </alternativeName>
    <domain>
        <recommendedName>
            <fullName evidence="7">Glutamine synthetase adenylyl-L-tyrosine phosphorylase</fullName>
            <ecNumber evidence="7">2.7.7.89</ecNumber>
        </recommendedName>
        <alternativeName>
            <fullName evidence="7">Adenylyl removase</fullName>
            <shortName evidence="7">AR</shortName>
            <shortName evidence="7">AT-N</shortName>
        </alternativeName>
    </domain>
    <domain>
        <recommendedName>
            <fullName evidence="7">Glutamine synthetase adenylyl transferase</fullName>
            <ecNumber evidence="7">2.7.7.42</ecNumber>
        </recommendedName>
        <alternativeName>
            <fullName evidence="7">Adenylyl transferase</fullName>
            <shortName evidence="7">AT</shortName>
            <shortName evidence="7">AT-C</shortName>
        </alternativeName>
    </domain>
</protein>
<dbReference type="RefSeq" id="WP_126824113.1">
    <property type="nucleotide sequence ID" value="NZ_PIQG01000001.1"/>
</dbReference>
<dbReference type="AlphaFoldDB" id="A0A432ZM70"/>
<evidence type="ECO:0000259" key="8">
    <source>
        <dbReference type="Pfam" id="PF03710"/>
    </source>
</evidence>
<keyword evidence="4 7" id="KW-0067">ATP-binding</keyword>
<keyword evidence="1 7" id="KW-0808">Transferase</keyword>
<dbReference type="CDD" id="cd05401">
    <property type="entry name" value="NT_GlnE_GlnD_like"/>
    <property type="match status" value="2"/>
</dbReference>
<evidence type="ECO:0000256" key="6">
    <source>
        <dbReference type="ARBA" id="ARBA00023268"/>
    </source>
</evidence>
<evidence type="ECO:0000256" key="1">
    <source>
        <dbReference type="ARBA" id="ARBA00022679"/>
    </source>
</evidence>
<evidence type="ECO:0000259" key="9">
    <source>
        <dbReference type="Pfam" id="PF08335"/>
    </source>
</evidence>
<dbReference type="GO" id="GO:0008882">
    <property type="term" value="F:[glutamate-ammonia-ligase] adenylyltransferase activity"/>
    <property type="evidence" value="ECO:0007669"/>
    <property type="project" value="UniProtKB-UniRule"/>
</dbReference>
<feature type="region of interest" description="Adenylyl removase" evidence="7">
    <location>
        <begin position="1"/>
        <end position="410"/>
    </location>
</feature>
<dbReference type="Gene3D" id="1.20.120.1510">
    <property type="match status" value="1"/>
</dbReference>
<keyword evidence="11" id="KW-1185">Reference proteome</keyword>
<accession>A0A432ZM70</accession>
<dbReference type="EMBL" id="PIQG01000001">
    <property type="protein sequence ID" value="RUO78983.1"/>
    <property type="molecule type" value="Genomic_DNA"/>
</dbReference>
<dbReference type="GO" id="GO:0047388">
    <property type="term" value="F:[glutamine synthetase]-adenylyl-L-tyrosine phosphorylase activity"/>
    <property type="evidence" value="ECO:0007669"/>
    <property type="project" value="UniProtKB-EC"/>
</dbReference>
<dbReference type="SUPFAM" id="SSF81593">
    <property type="entry name" value="Nucleotidyltransferase substrate binding subunit/domain"/>
    <property type="match status" value="2"/>
</dbReference>
<dbReference type="HAMAP" id="MF_00802">
    <property type="entry name" value="GlnE"/>
    <property type="match status" value="1"/>
</dbReference>
<comment type="catalytic activity">
    <reaction evidence="7">
        <text>[glutamine synthetase]-L-tyrosine + ATP = [glutamine synthetase]-O(4)-(5'-adenylyl)-L-tyrosine + diphosphate</text>
        <dbReference type="Rhea" id="RHEA:18589"/>
        <dbReference type="Rhea" id="RHEA-COMP:10660"/>
        <dbReference type="Rhea" id="RHEA-COMP:10661"/>
        <dbReference type="ChEBI" id="CHEBI:30616"/>
        <dbReference type="ChEBI" id="CHEBI:33019"/>
        <dbReference type="ChEBI" id="CHEBI:46858"/>
        <dbReference type="ChEBI" id="CHEBI:83624"/>
        <dbReference type="EC" id="2.7.7.42"/>
    </reaction>
</comment>
<dbReference type="EC" id="2.7.7.42" evidence="7"/>
<evidence type="ECO:0000313" key="10">
    <source>
        <dbReference type="EMBL" id="RUO78983.1"/>
    </source>
</evidence>
<dbReference type="FunFam" id="3.30.460.10:FF:000009">
    <property type="entry name" value="Bifunctional glutamine synthetase adenylyltransferase/adenylyl-removing enzyme"/>
    <property type="match status" value="1"/>
</dbReference>